<proteinExistence type="predicted"/>
<reference evidence="3" key="1">
    <citation type="submission" date="2006-08" db="EMBL/GenBank/DDBJ databases">
        <title>Complete sequence of Alkalilimnicola ehrilichei MLHE-1.</title>
        <authorList>
            <person name="Copeland A."/>
            <person name="Lucas S."/>
            <person name="Lapidus A."/>
            <person name="Barry K."/>
            <person name="Detter J.C."/>
            <person name="Glavina del Rio T."/>
            <person name="Hammon N."/>
            <person name="Israni S."/>
            <person name="Dalin E."/>
            <person name="Tice H."/>
            <person name="Pitluck S."/>
            <person name="Sims D."/>
            <person name="Brettin T."/>
            <person name="Bruce D."/>
            <person name="Han C."/>
            <person name="Tapia R."/>
            <person name="Gilna P."/>
            <person name="Schmutz J."/>
            <person name="Larimer F."/>
            <person name="Land M."/>
            <person name="Hauser L."/>
            <person name="Kyrpides N."/>
            <person name="Mikhailova N."/>
            <person name="Oremland R.S."/>
            <person name="Hoeft S.E."/>
            <person name="Switzer-Blum J."/>
            <person name="Kulp T."/>
            <person name="King G."/>
            <person name="Tabita R."/>
            <person name="Witte B."/>
            <person name="Santini J.M."/>
            <person name="Basu P."/>
            <person name="Hollibaugh J.T."/>
            <person name="Xie G."/>
            <person name="Stolz J.F."/>
            <person name="Richardson P."/>
        </authorList>
    </citation>
    <scope>NUCLEOTIDE SEQUENCE [LARGE SCALE GENOMIC DNA]</scope>
    <source>
        <strain evidence="3">ATCC BAA-1101 / DSM 17681 / MLHE-1</strain>
    </source>
</reference>
<dbReference type="InterPro" id="IPR038740">
    <property type="entry name" value="BioF2-like_GNAT_dom"/>
</dbReference>
<dbReference type="SUPFAM" id="SSF55729">
    <property type="entry name" value="Acyl-CoA N-acyltransferases (Nat)"/>
    <property type="match status" value="1"/>
</dbReference>
<dbReference type="AlphaFoldDB" id="Q0ACG6"/>
<keyword evidence="3" id="KW-1185">Reference proteome</keyword>
<dbReference type="Proteomes" id="UP000001962">
    <property type="component" value="Chromosome"/>
</dbReference>
<name>Q0ACG6_ALKEH</name>
<protein>
    <recommendedName>
        <fullName evidence="1">BioF2-like acetyltransferase domain-containing protein</fullName>
    </recommendedName>
</protein>
<evidence type="ECO:0000313" key="2">
    <source>
        <dbReference type="EMBL" id="ABI55471.1"/>
    </source>
</evidence>
<dbReference type="OrthoDB" id="208468at2"/>
<evidence type="ECO:0000259" key="1">
    <source>
        <dbReference type="Pfam" id="PF13480"/>
    </source>
</evidence>
<evidence type="ECO:0000313" key="3">
    <source>
        <dbReference type="Proteomes" id="UP000001962"/>
    </source>
</evidence>
<dbReference type="EMBL" id="CP000453">
    <property type="protein sequence ID" value="ABI55471.1"/>
    <property type="molecule type" value="Genomic_DNA"/>
</dbReference>
<dbReference type="Gene3D" id="3.40.630.30">
    <property type="match status" value="1"/>
</dbReference>
<feature type="domain" description="BioF2-like acetyltransferase" evidence="1">
    <location>
        <begin position="102"/>
        <end position="247"/>
    </location>
</feature>
<gene>
    <name evidence="2" type="ordered locus">Mlg_0114</name>
</gene>
<accession>Q0ACG6</accession>
<dbReference type="InterPro" id="IPR016181">
    <property type="entry name" value="Acyl_CoA_acyltransferase"/>
</dbReference>
<dbReference type="HOGENOM" id="CLU_890895_0_0_6"/>
<dbReference type="Pfam" id="PF13480">
    <property type="entry name" value="Acetyltransf_6"/>
    <property type="match status" value="1"/>
</dbReference>
<dbReference type="KEGG" id="aeh:Mlg_0114"/>
<sequence length="306" mass="35214">MRNSPPVERIRLPVHFAGFTLGGITLRLSVDKSLFIHDKKGRRNPERMGPHGFLARSSPEAPEFPRLSLDKGFIRYVPRVYRRHYIDLSQGWETYLHTFSGKSRQSIRRKIRKFEKASEGELEWRCYKTENEIRRFLELARGVADVSYQKRLLGAALPDSQEFYDAAISLAQNDQVRGFLLFHSGDPVAYLYCPAQDGVLRYRFLGYKPNAATLSPGTILQWLALDNLFKEGRFQYFDFCEGDAPHKAFFGSHCRVCGDIYWLKLTPKTIAAVVLNLSSLTLSEGLSWFLDQAGLKDRIRRSLRGR</sequence>
<organism evidence="2 3">
    <name type="scientific">Alkalilimnicola ehrlichii (strain ATCC BAA-1101 / DSM 17681 / MLHE-1)</name>
    <dbReference type="NCBI Taxonomy" id="187272"/>
    <lineage>
        <taxon>Bacteria</taxon>
        <taxon>Pseudomonadati</taxon>
        <taxon>Pseudomonadota</taxon>
        <taxon>Gammaproteobacteria</taxon>
        <taxon>Chromatiales</taxon>
        <taxon>Ectothiorhodospiraceae</taxon>
        <taxon>Alkalilimnicola</taxon>
    </lineage>
</organism>
<dbReference type="eggNOG" id="COG5653">
    <property type="taxonomic scope" value="Bacteria"/>
</dbReference>